<proteinExistence type="predicted"/>
<comment type="caution">
    <text evidence="1">The sequence shown here is derived from an EMBL/GenBank/DDBJ whole genome shotgun (WGS) entry which is preliminary data.</text>
</comment>
<sequence length="108" mass="12002">MEEHFRQENVVFFEVLEAVKVVEPVGIVVFGGRDKASIAKSCRCGWGARYRIPTRAVTIIVVARIVDLVLERGTGIAESKGRGEGHGQDEAEYCRTRETHKNHQSGCC</sequence>
<evidence type="ECO:0000313" key="2">
    <source>
        <dbReference type="Proteomes" id="UP000033710"/>
    </source>
</evidence>
<reference evidence="1 2" key="2">
    <citation type="journal article" date="2015" name="Eukaryot. Cell">
        <title>Asexual propagation of a virulent clone complex in a human and feline outbreak of sporotrichosis.</title>
        <authorList>
            <person name="Teixeira Mde M."/>
            <person name="Rodrigues A.M."/>
            <person name="Tsui C.K."/>
            <person name="de Almeida L.G."/>
            <person name="Van Diepeningen A.D."/>
            <person name="van den Ende B.G."/>
            <person name="Fernandes G.F."/>
            <person name="Kano R."/>
            <person name="Hamelin R.C."/>
            <person name="Lopes-Bezerra L.M."/>
            <person name="Vasconcelos A.T."/>
            <person name="de Hoog S."/>
            <person name="de Camargo Z.P."/>
            <person name="Felipe M.S."/>
        </authorList>
    </citation>
    <scope>NUCLEOTIDE SEQUENCE [LARGE SCALE GENOMIC DNA]</scope>
    <source>
        <strain evidence="1 2">1099-18</strain>
    </source>
</reference>
<protein>
    <submittedName>
        <fullName evidence="1">Uncharacterized protein</fullName>
    </submittedName>
</protein>
<evidence type="ECO:0000313" key="1">
    <source>
        <dbReference type="EMBL" id="KJR84247.1"/>
    </source>
</evidence>
<dbReference type="KEGG" id="ssck:SPSK_10927"/>
<organism evidence="1 2">
    <name type="scientific">Sporothrix schenckii 1099-18</name>
    <dbReference type="NCBI Taxonomy" id="1397361"/>
    <lineage>
        <taxon>Eukaryota</taxon>
        <taxon>Fungi</taxon>
        <taxon>Dikarya</taxon>
        <taxon>Ascomycota</taxon>
        <taxon>Pezizomycotina</taxon>
        <taxon>Sordariomycetes</taxon>
        <taxon>Sordariomycetidae</taxon>
        <taxon>Ophiostomatales</taxon>
        <taxon>Ophiostomataceae</taxon>
        <taxon>Sporothrix</taxon>
    </lineage>
</organism>
<accession>A0A0F2M3L0</accession>
<dbReference type="VEuPathDB" id="FungiDB:SPSK_10927"/>
<reference evidence="1 2" key="1">
    <citation type="journal article" date="2014" name="BMC Genomics">
        <title>Comparative genomics of the major fungal agents of human and animal Sporotrichosis: Sporothrix schenckii and Sporothrix brasiliensis.</title>
        <authorList>
            <person name="Teixeira M.M."/>
            <person name="de Almeida L.G."/>
            <person name="Kubitschek-Barreira P."/>
            <person name="Alves F.L."/>
            <person name="Kioshima E.S."/>
            <person name="Abadio A.K."/>
            <person name="Fernandes L."/>
            <person name="Derengowski L.S."/>
            <person name="Ferreira K.S."/>
            <person name="Souza R.C."/>
            <person name="Ruiz J.C."/>
            <person name="de Andrade N.C."/>
            <person name="Paes H.C."/>
            <person name="Nicola A.M."/>
            <person name="Albuquerque P."/>
            <person name="Gerber A.L."/>
            <person name="Martins V.P."/>
            <person name="Peconick L.D."/>
            <person name="Neto A.V."/>
            <person name="Chaucanez C.B."/>
            <person name="Silva P.A."/>
            <person name="Cunha O.L."/>
            <person name="de Oliveira F.F."/>
            <person name="dos Santos T.C."/>
            <person name="Barros A.L."/>
            <person name="Soares M.A."/>
            <person name="de Oliveira L.M."/>
            <person name="Marini M.M."/>
            <person name="Villalobos-Duno H."/>
            <person name="Cunha M.M."/>
            <person name="de Hoog S."/>
            <person name="da Silveira J.F."/>
            <person name="Henrissat B."/>
            <person name="Nino-Vega G.A."/>
            <person name="Cisalpino P.S."/>
            <person name="Mora-Montes H.M."/>
            <person name="Almeida S.R."/>
            <person name="Stajich J.E."/>
            <person name="Lopes-Bezerra L.M."/>
            <person name="Vasconcelos A.T."/>
            <person name="Felipe M.S."/>
        </authorList>
    </citation>
    <scope>NUCLEOTIDE SEQUENCE [LARGE SCALE GENOMIC DNA]</scope>
    <source>
        <strain evidence="1 2">1099-18</strain>
    </source>
</reference>
<dbReference type="GeneID" id="27672436"/>
<dbReference type="AlphaFoldDB" id="A0A0F2M3L0"/>
<name>A0A0F2M3L0_SPOSC</name>
<gene>
    <name evidence="1" type="ORF">SPSK_10927</name>
</gene>
<dbReference type="EMBL" id="AXCR01000007">
    <property type="protein sequence ID" value="KJR84247.1"/>
    <property type="molecule type" value="Genomic_DNA"/>
</dbReference>
<dbReference type="Proteomes" id="UP000033710">
    <property type="component" value="Unassembled WGS sequence"/>
</dbReference>
<dbReference type="RefSeq" id="XP_016586923.1">
    <property type="nucleotide sequence ID" value="XM_016737159.1"/>
</dbReference>